<dbReference type="PIRSF" id="PIRSF000126">
    <property type="entry name" value="11-beta-HSD1"/>
    <property type="match status" value="1"/>
</dbReference>
<sequence length="277" mass="29706">MAAEMNNYKNKTVLITGASKGVGAETAKQFAKIGANIALVARNEGPLKALQKEINQYARAEVFTCDIGDLGSLETLVKDVIAIYGTIDVLVNNAGLHHRGDFEGLNPSQVTNMVQVNLTAPLTLSSLCLPYLKQSHSGAIVMVGSLAGRAPLQGAAVYSATKAGLRAFSYALYDELASHNVKVAVVSPGPINTGFIMDEIDDVEDIVYSQPMSSSLDVANAIVSLAINDKEEVAMPWFSGKLTTLAYLFPKLRRALRPLLYKIGAKAKLKYKSQTTK</sequence>
<dbReference type="SMART" id="SM00822">
    <property type="entry name" value="PKS_KR"/>
    <property type="match status" value="1"/>
</dbReference>
<dbReference type="CDD" id="cd05233">
    <property type="entry name" value="SDR_c"/>
    <property type="match status" value="1"/>
</dbReference>
<dbReference type="InterPro" id="IPR036291">
    <property type="entry name" value="NAD(P)-bd_dom_sf"/>
</dbReference>
<dbReference type="KEGG" id="pseo:OM33_17905"/>
<evidence type="ECO:0000313" key="5">
    <source>
        <dbReference type="EMBL" id="AIY66958.1"/>
    </source>
</evidence>
<gene>
    <name evidence="5" type="ORF">OM33_17905</name>
</gene>
<comment type="similarity">
    <text evidence="1 3">Belongs to the short-chain dehydrogenases/reductases (SDR) family.</text>
</comment>
<accession>A0A0A7EK77</accession>
<dbReference type="PRINTS" id="PR00081">
    <property type="entry name" value="GDHRDH"/>
</dbReference>
<dbReference type="EMBL" id="CP009889">
    <property type="protein sequence ID" value="AIY66958.1"/>
    <property type="molecule type" value="Genomic_DNA"/>
</dbReference>
<dbReference type="SUPFAM" id="SSF51735">
    <property type="entry name" value="NAD(P)-binding Rossmann-fold domains"/>
    <property type="match status" value="1"/>
</dbReference>
<feature type="domain" description="Ketoreductase" evidence="4">
    <location>
        <begin position="11"/>
        <end position="194"/>
    </location>
</feature>
<dbReference type="HOGENOM" id="CLU_010194_2_1_6"/>
<keyword evidence="2" id="KW-0560">Oxidoreductase</keyword>
<keyword evidence="6" id="KW-1185">Reference proteome</keyword>
<organism evidence="5 6">
    <name type="scientific">Pseudoalteromonas piratica</name>
    <dbReference type="NCBI Taxonomy" id="1348114"/>
    <lineage>
        <taxon>Bacteria</taxon>
        <taxon>Pseudomonadati</taxon>
        <taxon>Pseudomonadota</taxon>
        <taxon>Gammaproteobacteria</taxon>
        <taxon>Alteromonadales</taxon>
        <taxon>Pseudoalteromonadaceae</taxon>
        <taxon>Pseudoalteromonas</taxon>
    </lineage>
</organism>
<dbReference type="STRING" id="1348114.OM33_17905"/>
<evidence type="ECO:0000313" key="6">
    <source>
        <dbReference type="Proteomes" id="UP000030341"/>
    </source>
</evidence>
<protein>
    <submittedName>
        <fullName evidence="5">Short-chain dehydrogenase</fullName>
    </submittedName>
</protein>
<dbReference type="eggNOG" id="COG0300">
    <property type="taxonomic scope" value="Bacteria"/>
</dbReference>
<dbReference type="PANTHER" id="PTHR44196:SF1">
    <property type="entry name" value="DEHYDROGENASE_REDUCTASE SDR FAMILY MEMBER 7B"/>
    <property type="match status" value="1"/>
</dbReference>
<dbReference type="PANTHER" id="PTHR44196">
    <property type="entry name" value="DEHYDROGENASE/REDUCTASE SDR FAMILY MEMBER 7B"/>
    <property type="match status" value="1"/>
</dbReference>
<proteinExistence type="inferred from homology"/>
<dbReference type="Proteomes" id="UP000030341">
    <property type="component" value="Chromosome 2"/>
</dbReference>
<reference evidence="5 6" key="1">
    <citation type="submission" date="2014-11" db="EMBL/GenBank/DDBJ databases">
        <title>Complete Genome Sequence of Pseudoalteromonas sp. Strain OCN003 Isolated from Kaneohe Bay, Oahu, Hawaii.</title>
        <authorList>
            <person name="Beurmann S."/>
            <person name="Videau P."/>
            <person name="Ushijima B."/>
            <person name="Smith A.M."/>
            <person name="Aeby G.S."/>
            <person name="Callahan S.M."/>
            <person name="Belcaid M."/>
        </authorList>
    </citation>
    <scope>NUCLEOTIDE SEQUENCE [LARGE SCALE GENOMIC DNA]</scope>
    <source>
        <strain evidence="5 6">OCN003</strain>
    </source>
</reference>
<dbReference type="GO" id="GO:0016020">
    <property type="term" value="C:membrane"/>
    <property type="evidence" value="ECO:0007669"/>
    <property type="project" value="TreeGrafter"/>
</dbReference>
<dbReference type="Gene3D" id="3.40.50.720">
    <property type="entry name" value="NAD(P)-binding Rossmann-like Domain"/>
    <property type="match status" value="1"/>
</dbReference>
<dbReference type="InterPro" id="IPR057326">
    <property type="entry name" value="KR_dom"/>
</dbReference>
<dbReference type="InterPro" id="IPR002347">
    <property type="entry name" value="SDR_fam"/>
</dbReference>
<dbReference type="OrthoDB" id="6503536at2"/>
<evidence type="ECO:0000256" key="1">
    <source>
        <dbReference type="ARBA" id="ARBA00006484"/>
    </source>
</evidence>
<evidence type="ECO:0000256" key="3">
    <source>
        <dbReference type="RuleBase" id="RU000363"/>
    </source>
</evidence>
<dbReference type="GO" id="GO:0016491">
    <property type="term" value="F:oxidoreductase activity"/>
    <property type="evidence" value="ECO:0007669"/>
    <property type="project" value="UniProtKB-KW"/>
</dbReference>
<dbReference type="Pfam" id="PF00106">
    <property type="entry name" value="adh_short"/>
    <property type="match status" value="1"/>
</dbReference>
<evidence type="ECO:0000256" key="2">
    <source>
        <dbReference type="ARBA" id="ARBA00023002"/>
    </source>
</evidence>
<evidence type="ECO:0000259" key="4">
    <source>
        <dbReference type="SMART" id="SM00822"/>
    </source>
</evidence>
<dbReference type="AlphaFoldDB" id="A0A0A7EK77"/>
<name>A0A0A7EK77_9GAMM</name>
<dbReference type="PRINTS" id="PR00080">
    <property type="entry name" value="SDRFAMILY"/>
</dbReference>